<gene>
    <name evidence="3" type="primary">flaF</name>
    <name evidence="3" type="ORF">NCAV_1368</name>
</gene>
<dbReference type="Proteomes" id="UP000236248">
    <property type="component" value="Chromosome NCAV"/>
</dbReference>
<keyword evidence="3" id="KW-0966">Cell projection</keyword>
<reference evidence="4" key="1">
    <citation type="submission" date="2018-01" db="EMBL/GenBank/DDBJ databases">
        <authorList>
            <person name="Kerou L M."/>
        </authorList>
    </citation>
    <scope>NUCLEOTIDE SEQUENCE [LARGE SCALE GENOMIC DNA]</scope>
    <source>
        <strain evidence="4">SCU2</strain>
    </source>
</reference>
<keyword evidence="1" id="KW-0472">Membrane</keyword>
<dbReference type="KEGG" id="ncv:NCAV_1368"/>
<evidence type="ECO:0000256" key="1">
    <source>
        <dbReference type="SAM" id="Phobius"/>
    </source>
</evidence>
<protein>
    <submittedName>
        <fullName evidence="3">Putative flagellar protein FlaF</fullName>
    </submittedName>
</protein>
<keyword evidence="3" id="KW-0282">Flagellum</keyword>
<proteinExistence type="predicted"/>
<keyword evidence="1" id="KW-0812">Transmembrane</keyword>
<keyword evidence="4" id="KW-1185">Reference proteome</keyword>
<feature type="domain" description="Conserved flagellar protein F immunoglobulin-like" evidence="2">
    <location>
        <begin position="49"/>
        <end position="167"/>
    </location>
</feature>
<feature type="transmembrane region" description="Helical" evidence="1">
    <location>
        <begin position="6"/>
        <end position="27"/>
    </location>
</feature>
<dbReference type="InterPro" id="IPR054458">
    <property type="entry name" value="FlaF_Ig-like"/>
</dbReference>
<keyword evidence="1" id="KW-1133">Transmembrane helix</keyword>
<dbReference type="GeneID" id="41595368"/>
<keyword evidence="3" id="KW-0969">Cilium</keyword>
<dbReference type="RefSeq" id="WP_103286828.1">
    <property type="nucleotide sequence ID" value="NZ_LT981265.1"/>
</dbReference>
<sequence>MGFSIIIASAIMFIAILTSLAVMLTVASNMYKANDVMVKSTMIRKDVNDTSIDISNLTIDSSDRRHVSFILSNDGKSKLFNYTYFDLIVTYYYRDTMDNDVMLIERLSYSNILQEGQWILSIQDDVIDPNILNPKENARVEAMLSNPITSTPSKNIIITISTDNGVVATLASTT</sequence>
<evidence type="ECO:0000313" key="3">
    <source>
        <dbReference type="EMBL" id="SPC34534.1"/>
    </source>
</evidence>
<dbReference type="Pfam" id="PF22201">
    <property type="entry name" value="FlaF_Ig-like"/>
    <property type="match status" value="1"/>
</dbReference>
<dbReference type="AlphaFoldDB" id="A0A2K5ASF8"/>
<evidence type="ECO:0000259" key="2">
    <source>
        <dbReference type="Pfam" id="PF22201"/>
    </source>
</evidence>
<dbReference type="EMBL" id="LT981265">
    <property type="protein sequence ID" value="SPC34534.1"/>
    <property type="molecule type" value="Genomic_DNA"/>
</dbReference>
<name>A0A2K5ASF8_9ARCH</name>
<organism evidence="3 4">
    <name type="scientific">Candidatus Nitrosocaldus cavascurensis</name>
    <dbReference type="NCBI Taxonomy" id="2058097"/>
    <lineage>
        <taxon>Archaea</taxon>
        <taxon>Nitrososphaerota</taxon>
        <taxon>Nitrososphaeria</taxon>
        <taxon>Candidatus Nitrosocaldales</taxon>
        <taxon>Candidatus Nitrosocaldaceae</taxon>
        <taxon>Candidatus Nitrosocaldus</taxon>
    </lineage>
</organism>
<evidence type="ECO:0000313" key="4">
    <source>
        <dbReference type="Proteomes" id="UP000236248"/>
    </source>
</evidence>
<accession>A0A2K5ASF8</accession>